<evidence type="ECO:0000256" key="3">
    <source>
        <dbReference type="ARBA" id="ARBA00023004"/>
    </source>
</evidence>
<dbReference type="Gene3D" id="1.10.760.10">
    <property type="entry name" value="Cytochrome c-like domain"/>
    <property type="match status" value="1"/>
</dbReference>
<keyword evidence="2" id="KW-0479">Metal-binding</keyword>
<evidence type="ECO:0000313" key="6">
    <source>
        <dbReference type="Proteomes" id="UP000319148"/>
    </source>
</evidence>
<feature type="domain" description="Cytochrome c" evidence="4">
    <location>
        <begin position="32"/>
        <end position="114"/>
    </location>
</feature>
<dbReference type="Pfam" id="PF21342">
    <property type="entry name" value="SoxA-TsdA_cyt-c"/>
    <property type="match status" value="1"/>
</dbReference>
<dbReference type="GO" id="GO:0009055">
    <property type="term" value="F:electron transfer activity"/>
    <property type="evidence" value="ECO:0007669"/>
    <property type="project" value="InterPro"/>
</dbReference>
<evidence type="ECO:0000313" key="5">
    <source>
        <dbReference type="EMBL" id="TPD62046.1"/>
    </source>
</evidence>
<sequence length="121" mass="13465">MMILSPVAQADEFNKQDVETWTREFMAAVEKGRAAWVDGNLGTNGVACAQCHPNAADTHPETYPKYQQQIGRVVVFGEMINWCIINPLEGKALALDDETLIAMQAYARYERRGVALDPGKH</sequence>
<keyword evidence="1" id="KW-0349">Heme</keyword>
<dbReference type="InterPro" id="IPR036909">
    <property type="entry name" value="Cyt_c-like_dom_sf"/>
</dbReference>
<name>A0A501PQI5_9PROT</name>
<proteinExistence type="predicted"/>
<dbReference type="InterPro" id="IPR009056">
    <property type="entry name" value="Cyt_c-like_dom"/>
</dbReference>
<dbReference type="Proteomes" id="UP000319148">
    <property type="component" value="Unassembled WGS sequence"/>
</dbReference>
<accession>A0A501PQI5</accession>
<evidence type="ECO:0000256" key="2">
    <source>
        <dbReference type="ARBA" id="ARBA00022723"/>
    </source>
</evidence>
<keyword evidence="3" id="KW-0408">Iron</keyword>
<dbReference type="OrthoDB" id="9805202at2"/>
<dbReference type="AlphaFoldDB" id="A0A501PQI5"/>
<keyword evidence="6" id="KW-1185">Reference proteome</keyword>
<organism evidence="5 6">
    <name type="scientific">Emcibacter nanhaiensis</name>
    <dbReference type="NCBI Taxonomy" id="1505037"/>
    <lineage>
        <taxon>Bacteria</taxon>
        <taxon>Pseudomonadati</taxon>
        <taxon>Pseudomonadota</taxon>
        <taxon>Alphaproteobacteria</taxon>
        <taxon>Emcibacterales</taxon>
        <taxon>Emcibacteraceae</taxon>
        <taxon>Emcibacter</taxon>
    </lineage>
</organism>
<evidence type="ECO:0000259" key="4">
    <source>
        <dbReference type="Pfam" id="PF21342"/>
    </source>
</evidence>
<reference evidence="6" key="1">
    <citation type="submission" date="2019-06" db="EMBL/GenBank/DDBJ databases">
        <title>The complete genome of Emcibacter congregatus ZYLT.</title>
        <authorList>
            <person name="Zhao Z."/>
        </authorList>
    </citation>
    <scope>NUCLEOTIDE SEQUENCE [LARGE SCALE GENOMIC DNA]</scope>
    <source>
        <strain evidence="6">MCCC 1A06723</strain>
    </source>
</reference>
<dbReference type="GO" id="GO:0046872">
    <property type="term" value="F:metal ion binding"/>
    <property type="evidence" value="ECO:0007669"/>
    <property type="project" value="UniProtKB-KW"/>
</dbReference>
<dbReference type="SUPFAM" id="SSF46626">
    <property type="entry name" value="Cytochrome c"/>
    <property type="match status" value="1"/>
</dbReference>
<dbReference type="EMBL" id="VFIY01000005">
    <property type="protein sequence ID" value="TPD62046.1"/>
    <property type="molecule type" value="Genomic_DNA"/>
</dbReference>
<dbReference type="GO" id="GO:0020037">
    <property type="term" value="F:heme binding"/>
    <property type="evidence" value="ECO:0007669"/>
    <property type="project" value="InterPro"/>
</dbReference>
<protein>
    <submittedName>
        <fullName evidence="5">Cytochrome C</fullName>
    </submittedName>
</protein>
<comment type="caution">
    <text evidence="5">The sequence shown here is derived from an EMBL/GenBank/DDBJ whole genome shotgun (WGS) entry which is preliminary data.</text>
</comment>
<evidence type="ECO:0000256" key="1">
    <source>
        <dbReference type="ARBA" id="ARBA00022617"/>
    </source>
</evidence>
<gene>
    <name evidence="5" type="ORF">FIV46_05020</name>
</gene>